<organism evidence="1 2">
    <name type="scientific">Aspergillus bombycis</name>
    <dbReference type="NCBI Taxonomy" id="109264"/>
    <lineage>
        <taxon>Eukaryota</taxon>
        <taxon>Fungi</taxon>
        <taxon>Dikarya</taxon>
        <taxon>Ascomycota</taxon>
        <taxon>Pezizomycotina</taxon>
        <taxon>Eurotiomycetes</taxon>
        <taxon>Eurotiomycetidae</taxon>
        <taxon>Eurotiales</taxon>
        <taxon>Aspergillaceae</taxon>
        <taxon>Aspergillus</taxon>
    </lineage>
</organism>
<dbReference type="EMBL" id="LYCR01000073">
    <property type="protein sequence ID" value="OGM43305.1"/>
    <property type="molecule type" value="Genomic_DNA"/>
</dbReference>
<evidence type="ECO:0000313" key="1">
    <source>
        <dbReference type="EMBL" id="OGM43305.1"/>
    </source>
</evidence>
<dbReference type="Proteomes" id="UP000179179">
    <property type="component" value="Unassembled WGS sequence"/>
</dbReference>
<dbReference type="GeneID" id="34452037"/>
<dbReference type="AlphaFoldDB" id="A0A1F7ZW46"/>
<name>A0A1F7ZW46_9EURO</name>
<keyword evidence="2" id="KW-1185">Reference proteome</keyword>
<sequence>MANESDKALEKIRIAAQRQYRVDDKPTKEAVFSLLQRSWFKRIWVLQEVAAARQVNNFRRRHLIFFPGMRQAQLVAPSSTCFAFGYLPGGHVQTRYGCNGILQIGL</sequence>
<protein>
    <recommendedName>
        <fullName evidence="3">Heterokaryon incompatibility domain-containing protein</fullName>
    </recommendedName>
</protein>
<proteinExistence type="predicted"/>
<comment type="caution">
    <text evidence="1">The sequence shown here is derived from an EMBL/GenBank/DDBJ whole genome shotgun (WGS) entry which is preliminary data.</text>
</comment>
<dbReference type="STRING" id="109264.A0A1F7ZW46"/>
<evidence type="ECO:0008006" key="3">
    <source>
        <dbReference type="Google" id="ProtNLM"/>
    </source>
</evidence>
<evidence type="ECO:0000313" key="2">
    <source>
        <dbReference type="Proteomes" id="UP000179179"/>
    </source>
</evidence>
<dbReference type="OrthoDB" id="2157530at2759"/>
<reference evidence="1 2" key="1">
    <citation type="journal article" date="2016" name="Genome Biol. Evol.">
        <title>Draft genome sequence of an aflatoxigenic Aspergillus species, A. bombycis.</title>
        <authorList>
            <person name="Moore G.G."/>
            <person name="Mack B.M."/>
            <person name="Beltz S.B."/>
            <person name="Gilbert M.K."/>
        </authorList>
    </citation>
    <scope>NUCLEOTIDE SEQUENCE [LARGE SCALE GENOMIC DNA]</scope>
    <source>
        <strain evidence="2">NRRL 26010</strain>
    </source>
</reference>
<dbReference type="RefSeq" id="XP_022387022.1">
    <property type="nucleotide sequence ID" value="XM_022535776.1"/>
</dbReference>
<accession>A0A1F7ZW46</accession>
<gene>
    <name evidence="1" type="ORF">ABOM_008647</name>
</gene>